<dbReference type="SUPFAM" id="SSF52402">
    <property type="entry name" value="Adenine nucleotide alpha hydrolases-like"/>
    <property type="match status" value="1"/>
</dbReference>
<dbReference type="PANTHER" id="PTHR43209:SF1">
    <property type="entry name" value="TRNA SULFURTRANSFERASE"/>
    <property type="match status" value="1"/>
</dbReference>
<evidence type="ECO:0000259" key="3">
    <source>
        <dbReference type="Pfam" id="PF02568"/>
    </source>
</evidence>
<gene>
    <name evidence="4" type="ORF">SAMN05421870_10623</name>
</gene>
<dbReference type="GO" id="GO:0002937">
    <property type="term" value="P:tRNA 4-thiouridine biosynthesis"/>
    <property type="evidence" value="ECO:0007669"/>
    <property type="project" value="TreeGrafter"/>
</dbReference>
<dbReference type="GO" id="GO:0005524">
    <property type="term" value="F:ATP binding"/>
    <property type="evidence" value="ECO:0007669"/>
    <property type="project" value="UniProtKB-KW"/>
</dbReference>
<dbReference type="AlphaFoldDB" id="A0A1H9TEH4"/>
<evidence type="ECO:0000256" key="2">
    <source>
        <dbReference type="ARBA" id="ARBA00022840"/>
    </source>
</evidence>
<dbReference type="InterPro" id="IPR020536">
    <property type="entry name" value="ThiI_AANH"/>
</dbReference>
<keyword evidence="5" id="KW-1185">Reference proteome</keyword>
<evidence type="ECO:0000313" key="4">
    <source>
        <dbReference type="EMBL" id="SER95013.1"/>
    </source>
</evidence>
<keyword evidence="2" id="KW-0067">ATP-binding</keyword>
<dbReference type="GO" id="GO:0004810">
    <property type="term" value="F:CCA tRNA nucleotidyltransferase activity"/>
    <property type="evidence" value="ECO:0007669"/>
    <property type="project" value="InterPro"/>
</dbReference>
<evidence type="ECO:0000256" key="1">
    <source>
        <dbReference type="ARBA" id="ARBA00022741"/>
    </source>
</evidence>
<reference evidence="5" key="1">
    <citation type="submission" date="2016-10" db="EMBL/GenBank/DDBJ databases">
        <authorList>
            <person name="Varghese N."/>
            <person name="Submissions S."/>
        </authorList>
    </citation>
    <scope>NUCLEOTIDE SEQUENCE [LARGE SCALE GENOMIC DNA]</scope>
    <source>
        <strain evidence="5">CGMCC 4.6825</strain>
    </source>
</reference>
<proteinExistence type="predicted"/>
<evidence type="ECO:0000313" key="5">
    <source>
        <dbReference type="Proteomes" id="UP000182841"/>
    </source>
</evidence>
<protein>
    <submittedName>
        <fullName evidence="4">Thiamine biosynthesis protein ThiI</fullName>
    </submittedName>
</protein>
<accession>A0A1H9TEH4</accession>
<keyword evidence="1" id="KW-0547">Nucleotide-binding</keyword>
<dbReference type="InterPro" id="IPR050102">
    <property type="entry name" value="tRNA_sulfurtransferase_ThiI"/>
</dbReference>
<sequence length="97" mass="10225">MPLLRPLLGWEKQEIIDEARALGTAAVSVLPDEDCCSLLAPRQVSTRARVADLRRVEQRPGPAGLAEELLAGAWTLAPGADEVPAADTAGAERAGRV</sequence>
<dbReference type="GO" id="GO:0005829">
    <property type="term" value="C:cytosol"/>
    <property type="evidence" value="ECO:0007669"/>
    <property type="project" value="TreeGrafter"/>
</dbReference>
<dbReference type="PANTHER" id="PTHR43209">
    <property type="entry name" value="TRNA SULFURTRANSFERASE"/>
    <property type="match status" value="1"/>
</dbReference>
<dbReference type="Proteomes" id="UP000182841">
    <property type="component" value="Unassembled WGS sequence"/>
</dbReference>
<dbReference type="GO" id="GO:0052837">
    <property type="term" value="P:thiazole biosynthetic process"/>
    <property type="evidence" value="ECO:0007669"/>
    <property type="project" value="TreeGrafter"/>
</dbReference>
<organism evidence="4 5">
    <name type="scientific">Streptomyces qinglanensis</name>
    <dbReference type="NCBI Taxonomy" id="943816"/>
    <lineage>
        <taxon>Bacteria</taxon>
        <taxon>Bacillati</taxon>
        <taxon>Actinomycetota</taxon>
        <taxon>Actinomycetes</taxon>
        <taxon>Kitasatosporales</taxon>
        <taxon>Streptomycetaceae</taxon>
        <taxon>Streptomyces</taxon>
    </lineage>
</organism>
<name>A0A1H9TEH4_9ACTN</name>
<dbReference type="EMBL" id="FOGO01000006">
    <property type="protein sequence ID" value="SER95013.1"/>
    <property type="molecule type" value="Genomic_DNA"/>
</dbReference>
<dbReference type="InterPro" id="IPR014729">
    <property type="entry name" value="Rossmann-like_a/b/a_fold"/>
</dbReference>
<dbReference type="Gene3D" id="3.40.50.620">
    <property type="entry name" value="HUPs"/>
    <property type="match status" value="1"/>
</dbReference>
<dbReference type="Pfam" id="PF02568">
    <property type="entry name" value="ThiI"/>
    <property type="match status" value="1"/>
</dbReference>
<feature type="domain" description="Thil AANH" evidence="3">
    <location>
        <begin position="2"/>
        <end position="58"/>
    </location>
</feature>